<organism evidence="1 2">
    <name type="scientific">Tritrichomonas musculus</name>
    <dbReference type="NCBI Taxonomy" id="1915356"/>
    <lineage>
        <taxon>Eukaryota</taxon>
        <taxon>Metamonada</taxon>
        <taxon>Parabasalia</taxon>
        <taxon>Tritrichomonadida</taxon>
        <taxon>Tritrichomonadidae</taxon>
        <taxon>Tritrichomonas</taxon>
    </lineage>
</organism>
<sequence>MYSIDGVVRFDQYRDKYGYKHRKAVTTFTRQELENIRDFGDFIAVAPNLCYIEHAGIILCSNTQEDRFRWILKILLTELPSKDKLQTICSDDDSGLNCAFRVLLNDDINDDFHTKVRRLNRVICFWHKISNFITFLNGLSLQEDKVAKYLKYFKKMGQSREYDVAISCYKKLEGKAKLAAYMIKNIKDDLKYFSKSMLQTFNCGYNTSSIAESTNSILKIYSITLVPIQNPALGIRLEEEVLTKPQST</sequence>
<name>A0ABR2KS34_9EUKA</name>
<evidence type="ECO:0000313" key="2">
    <source>
        <dbReference type="Proteomes" id="UP001470230"/>
    </source>
</evidence>
<gene>
    <name evidence="1" type="ORF">M9Y10_022377</name>
</gene>
<proteinExistence type="predicted"/>
<evidence type="ECO:0008006" key="3">
    <source>
        <dbReference type="Google" id="ProtNLM"/>
    </source>
</evidence>
<keyword evidence="2" id="KW-1185">Reference proteome</keyword>
<comment type="caution">
    <text evidence="1">The sequence shown here is derived from an EMBL/GenBank/DDBJ whole genome shotgun (WGS) entry which is preliminary data.</text>
</comment>
<protein>
    <recommendedName>
        <fullName evidence="3">MULE transposase domain-containing protein</fullName>
    </recommendedName>
</protein>
<accession>A0ABR2KS34</accession>
<reference evidence="1 2" key="1">
    <citation type="submission" date="2024-04" db="EMBL/GenBank/DDBJ databases">
        <title>Tritrichomonas musculus Genome.</title>
        <authorList>
            <person name="Alves-Ferreira E."/>
            <person name="Grigg M."/>
            <person name="Lorenzi H."/>
            <person name="Galac M."/>
        </authorList>
    </citation>
    <scope>NUCLEOTIDE SEQUENCE [LARGE SCALE GENOMIC DNA]</scope>
    <source>
        <strain evidence="1 2">EAF2021</strain>
    </source>
</reference>
<dbReference type="EMBL" id="JAPFFF010000003">
    <property type="protein sequence ID" value="KAK8893948.1"/>
    <property type="molecule type" value="Genomic_DNA"/>
</dbReference>
<dbReference type="Proteomes" id="UP001470230">
    <property type="component" value="Unassembled WGS sequence"/>
</dbReference>
<evidence type="ECO:0000313" key="1">
    <source>
        <dbReference type="EMBL" id="KAK8893948.1"/>
    </source>
</evidence>